<organism evidence="2 3">
    <name type="scientific">Eleusine coracana subsp. coracana</name>
    <dbReference type="NCBI Taxonomy" id="191504"/>
    <lineage>
        <taxon>Eukaryota</taxon>
        <taxon>Viridiplantae</taxon>
        <taxon>Streptophyta</taxon>
        <taxon>Embryophyta</taxon>
        <taxon>Tracheophyta</taxon>
        <taxon>Spermatophyta</taxon>
        <taxon>Magnoliopsida</taxon>
        <taxon>Liliopsida</taxon>
        <taxon>Poales</taxon>
        <taxon>Poaceae</taxon>
        <taxon>PACMAD clade</taxon>
        <taxon>Chloridoideae</taxon>
        <taxon>Cynodonteae</taxon>
        <taxon>Eleusininae</taxon>
        <taxon>Eleusine</taxon>
    </lineage>
</organism>
<dbReference type="Proteomes" id="UP001054889">
    <property type="component" value="Unassembled WGS sequence"/>
</dbReference>
<feature type="region of interest" description="Disordered" evidence="1">
    <location>
        <begin position="86"/>
        <end position="107"/>
    </location>
</feature>
<name>A0AAV5DIM0_ELECO</name>
<evidence type="ECO:0000313" key="3">
    <source>
        <dbReference type="Proteomes" id="UP001054889"/>
    </source>
</evidence>
<accession>A0AAV5DIM0</accession>
<dbReference type="PANTHER" id="PTHR33377:SF92">
    <property type="entry name" value="NB-ARC DOMAIN-CONTAINING PROTEIN"/>
    <property type="match status" value="1"/>
</dbReference>
<keyword evidence="3" id="KW-1185">Reference proteome</keyword>
<evidence type="ECO:0000313" key="2">
    <source>
        <dbReference type="EMBL" id="GJN10494.1"/>
    </source>
</evidence>
<evidence type="ECO:0000256" key="1">
    <source>
        <dbReference type="SAM" id="MobiDB-lite"/>
    </source>
</evidence>
<dbReference type="PANTHER" id="PTHR33377">
    <property type="entry name" value="OS10G0134700 PROTEIN-RELATED"/>
    <property type="match status" value="1"/>
</dbReference>
<gene>
    <name evidence="2" type="primary">ga28592</name>
    <name evidence="2" type="ORF">PR202_ga28592</name>
</gene>
<proteinExistence type="predicted"/>
<comment type="caution">
    <text evidence="2">The sequence shown here is derived from an EMBL/GenBank/DDBJ whole genome shotgun (WGS) entry which is preliminary data.</text>
</comment>
<dbReference type="AlphaFoldDB" id="A0AAV5DIM0"/>
<reference evidence="2" key="2">
    <citation type="submission" date="2021-12" db="EMBL/GenBank/DDBJ databases">
        <title>Resequencing data analysis of finger millet.</title>
        <authorList>
            <person name="Hatakeyama M."/>
            <person name="Aluri S."/>
            <person name="Balachadran M.T."/>
            <person name="Sivarajan S.R."/>
            <person name="Poveda L."/>
            <person name="Shimizu-Inatsugi R."/>
            <person name="Schlapbach R."/>
            <person name="Sreeman S.M."/>
            <person name="Shimizu K.K."/>
        </authorList>
    </citation>
    <scope>NUCLEOTIDE SEQUENCE</scope>
</reference>
<reference evidence="2" key="1">
    <citation type="journal article" date="2018" name="DNA Res.">
        <title>Multiple hybrid de novo genome assembly of finger millet, an orphan allotetraploid crop.</title>
        <authorList>
            <person name="Hatakeyama M."/>
            <person name="Aluri S."/>
            <person name="Balachadran M.T."/>
            <person name="Sivarajan S.R."/>
            <person name="Patrignani A."/>
            <person name="Gruter S."/>
            <person name="Poveda L."/>
            <person name="Shimizu-Inatsugi R."/>
            <person name="Baeten J."/>
            <person name="Francoijs K.J."/>
            <person name="Nataraja K.N."/>
            <person name="Reddy Y.A.N."/>
            <person name="Phadnis S."/>
            <person name="Ravikumar R.L."/>
            <person name="Schlapbach R."/>
            <person name="Sreeman S.M."/>
            <person name="Shimizu K.K."/>
        </authorList>
    </citation>
    <scope>NUCLEOTIDE SEQUENCE</scope>
</reference>
<sequence length="186" mass="21552">MRRRRSPENEPTMAGTESNQGYIAKLEPEPGMKKWSSLLKKQDREKLEEKCETMKKWLEKARSRSKTGRNSEGVWIEQEWLEAWSAPEMHDTTENEKKGEGKTKQEGSVHSFLDLDTTAVTALTLKYLSHEAYWYFFKTLAFGNMDPEAHPKLVHLAMEITRIMNGSLLGANVTARLLRDNFDIRF</sequence>
<feature type="region of interest" description="Disordered" evidence="1">
    <location>
        <begin position="1"/>
        <end position="27"/>
    </location>
</feature>
<feature type="compositionally biased region" description="Basic and acidic residues" evidence="1">
    <location>
        <begin position="88"/>
        <end position="107"/>
    </location>
</feature>
<dbReference type="EMBL" id="BQKI01000017">
    <property type="protein sequence ID" value="GJN10494.1"/>
    <property type="molecule type" value="Genomic_DNA"/>
</dbReference>
<protein>
    <submittedName>
        <fullName evidence="2">Uncharacterized protein</fullName>
    </submittedName>
</protein>